<evidence type="ECO:0000259" key="2">
    <source>
        <dbReference type="Pfam" id="PF13456"/>
    </source>
</evidence>
<keyword evidence="5" id="KW-1185">Reference proteome</keyword>
<dbReference type="FunFam" id="3.30.70.270:FF:000063">
    <property type="entry name" value="Zinc knuckle domaincontaining protein"/>
    <property type="match status" value="1"/>
</dbReference>
<feature type="domain" description="Reverse transcriptase/retrotransposon-derived protein RNase H-like" evidence="3">
    <location>
        <begin position="825"/>
        <end position="908"/>
    </location>
</feature>
<dbReference type="Gene3D" id="3.30.70.270">
    <property type="match status" value="2"/>
</dbReference>
<dbReference type="Pfam" id="PF13456">
    <property type="entry name" value="RVT_3"/>
    <property type="match status" value="1"/>
</dbReference>
<dbReference type="SUPFAM" id="SSF56672">
    <property type="entry name" value="DNA/RNA polymerases"/>
    <property type="match status" value="1"/>
</dbReference>
<dbReference type="PANTHER" id="PTHR48475">
    <property type="entry name" value="RIBONUCLEASE H"/>
    <property type="match status" value="1"/>
</dbReference>
<feature type="compositionally biased region" description="Basic and acidic residues" evidence="1">
    <location>
        <begin position="76"/>
        <end position="87"/>
    </location>
</feature>
<evidence type="ECO:0000313" key="4">
    <source>
        <dbReference type="EMBL" id="PKI41455.1"/>
    </source>
</evidence>
<dbReference type="GO" id="GO:0004523">
    <property type="term" value="F:RNA-DNA hybrid ribonuclease activity"/>
    <property type="evidence" value="ECO:0007669"/>
    <property type="project" value="InterPro"/>
</dbReference>
<evidence type="ECO:0000256" key="1">
    <source>
        <dbReference type="SAM" id="MobiDB-lite"/>
    </source>
</evidence>
<organism evidence="4 5">
    <name type="scientific">Punica granatum</name>
    <name type="common">Pomegranate</name>
    <dbReference type="NCBI Taxonomy" id="22663"/>
    <lineage>
        <taxon>Eukaryota</taxon>
        <taxon>Viridiplantae</taxon>
        <taxon>Streptophyta</taxon>
        <taxon>Embryophyta</taxon>
        <taxon>Tracheophyta</taxon>
        <taxon>Spermatophyta</taxon>
        <taxon>Magnoliopsida</taxon>
        <taxon>eudicotyledons</taxon>
        <taxon>Gunneridae</taxon>
        <taxon>Pentapetalae</taxon>
        <taxon>rosids</taxon>
        <taxon>malvids</taxon>
        <taxon>Myrtales</taxon>
        <taxon>Lythraceae</taxon>
        <taxon>Punica</taxon>
    </lineage>
</organism>
<dbReference type="SUPFAM" id="SSF53098">
    <property type="entry name" value="Ribonuclease H-like"/>
    <property type="match status" value="1"/>
</dbReference>
<dbReference type="Gene3D" id="3.10.10.10">
    <property type="entry name" value="HIV Type 1 Reverse Transcriptase, subunit A, domain 1"/>
    <property type="match status" value="1"/>
</dbReference>
<dbReference type="InterPro" id="IPR036397">
    <property type="entry name" value="RNaseH_sf"/>
</dbReference>
<dbReference type="AlphaFoldDB" id="A0A2I0IBT4"/>
<dbReference type="InterPro" id="IPR041577">
    <property type="entry name" value="RT_RNaseH_2"/>
</dbReference>
<dbReference type="Pfam" id="PF17919">
    <property type="entry name" value="RT_RNaseH_2"/>
    <property type="match status" value="1"/>
</dbReference>
<proteinExistence type="predicted"/>
<feature type="compositionally biased region" description="Low complexity" evidence="1">
    <location>
        <begin position="297"/>
        <end position="310"/>
    </location>
</feature>
<sequence length="1144" mass="128227">MEMAEDQKFEKYTTDRRSEAAKHFPPIYEAQQIQMFHGTLKGAYYSHLMGHKSSFSEMIMAGKQVDLGIKLGRLESPTKKGEGESSRKTAAAAAPINGRRGKEASINAVNLGHPGSQQYSVNFTPAPPSTPAYAPSTAPGFKSSSADAINPSPAGPIERYDAIPAAHTVHTPAYPALPHIQTTISRQHDPTHGFGSQFHSGKPRSESTLPPNVQANPLPDHGSSSGPTINMISDCTMREDGSQHEDPAPFVIEYVPAEATVGFTGSSAAPAPFIIEVPAREPYQDSKGQVYTNPEIAGKGKAPAASGAAPEAPPIPQKKVTEEEVEAFMKVIKASEYKSLTEKLSYESLLQHRFPRKQPRIGLKRPIKFIADGRLITVKSEEDYAIYKETTVPYISIGDDENLPFHSFETISVIRDYGEVRPSRADRMVGKGQGINCPIEIEEYKNRRGLSFHPSCHEIIEARRGKHPHCLAAHYGKINRGIPVPSLSHFFPAPPHIIGGILDGPFSVLEDEPVDLSAICAVIEETPLGVHIRLAQENEEVPLESKSSTRRFELIRGTPRRVLTHILRGRTRRRCPEIKESLRRLKNRQFTLVEPTEEFNVGTEEEPHILKIGTGLDPIQRGRMIEFLTEYQEVFAWSYADMPGLDPSIVKHFLPLDTERFPPKRQHLRRQRAGLLLRIKKEVVKQINVGFLEVCNYSEWVANIVPVEKKDGKVRVRVDYRDLNKASPKDNFPLPHIDYKLRLNPAKCTFGAKSGKLLGFVVSERGIEVDPDKVKAIRELPPPSIVREVQGFLGRLNYIARFIANLIEKCQPLFRLLRKNAAIKWDEECQKAFDTIKAYLVQPLVLVPPTPDRPLILYLTVRRQSLGCMLGQKDESTHAEHVIYYLSKKFTEGESNYPEIEKMCCALLTEYDIEYVPRTSVKGQAIADHLAEFPIEDDTPINSDFPDEGILQMDSEENKFAWKMYFDGAVNFTGFGISAVLISYDGRYYPIAAKVDLPCTNNVAEYEACILALQAVIDFQVKELEVFGDSMLTIFQTLGQWKTKDAKLVPYHEYLEGLAENFEKISFTYTPRIKNQFADALATLASMVSITKENLIEPLEIEIAKGPAHCNAIEATDEQPWYEDIKHFLQTGQYPTFANQCDRK</sequence>
<reference evidence="4 5" key="1">
    <citation type="submission" date="2017-11" db="EMBL/GenBank/DDBJ databases">
        <title>De-novo sequencing of pomegranate (Punica granatum L.) genome.</title>
        <authorList>
            <person name="Akparov Z."/>
            <person name="Amiraslanov A."/>
            <person name="Hajiyeva S."/>
            <person name="Abbasov M."/>
            <person name="Kaur K."/>
            <person name="Hamwieh A."/>
            <person name="Solovyev V."/>
            <person name="Salamov A."/>
            <person name="Braich B."/>
            <person name="Kosarev P."/>
            <person name="Mahmoud A."/>
            <person name="Hajiyev E."/>
            <person name="Babayeva S."/>
            <person name="Izzatullayeva V."/>
            <person name="Mammadov A."/>
            <person name="Mammadov A."/>
            <person name="Sharifova S."/>
            <person name="Ojaghi J."/>
            <person name="Eynullazada K."/>
            <person name="Bayramov B."/>
            <person name="Abdulazimova A."/>
            <person name="Shahmuradov I."/>
        </authorList>
    </citation>
    <scope>NUCLEOTIDE SEQUENCE [LARGE SCALE GENOMIC DNA]</scope>
    <source>
        <strain evidence="5">cv. AG2017</strain>
        <tissue evidence="4">Leaf</tissue>
    </source>
</reference>
<feature type="compositionally biased region" description="Polar residues" evidence="1">
    <location>
        <begin position="206"/>
        <end position="215"/>
    </location>
</feature>
<comment type="caution">
    <text evidence="4">The sequence shown here is derived from an EMBL/GenBank/DDBJ whole genome shotgun (WGS) entry which is preliminary data.</text>
</comment>
<dbReference type="PANTHER" id="PTHR48475:SF1">
    <property type="entry name" value="RNASE H TYPE-1 DOMAIN-CONTAINING PROTEIN"/>
    <property type="match status" value="1"/>
</dbReference>
<feature type="region of interest" description="Disordered" evidence="1">
    <location>
        <begin position="297"/>
        <end position="318"/>
    </location>
</feature>
<dbReference type="InterPro" id="IPR043502">
    <property type="entry name" value="DNA/RNA_pol_sf"/>
</dbReference>
<feature type="domain" description="RNase H type-1" evidence="2">
    <location>
        <begin position="976"/>
        <end position="1084"/>
    </location>
</feature>
<dbReference type="InterPro" id="IPR043128">
    <property type="entry name" value="Rev_trsase/Diguanyl_cyclase"/>
</dbReference>
<name>A0A2I0IBT4_PUNGR</name>
<feature type="region of interest" description="Disordered" evidence="1">
    <location>
        <begin position="76"/>
        <end position="101"/>
    </location>
</feature>
<feature type="region of interest" description="Disordered" evidence="1">
    <location>
        <begin position="186"/>
        <end position="233"/>
    </location>
</feature>
<evidence type="ECO:0000313" key="5">
    <source>
        <dbReference type="Proteomes" id="UP000233551"/>
    </source>
</evidence>
<dbReference type="STRING" id="22663.A0A2I0IBT4"/>
<feature type="region of interest" description="Disordered" evidence="1">
    <location>
        <begin position="130"/>
        <end position="158"/>
    </location>
</feature>
<accession>A0A2I0IBT4</accession>
<dbReference type="Gene3D" id="3.30.420.10">
    <property type="entry name" value="Ribonuclease H-like superfamily/Ribonuclease H"/>
    <property type="match status" value="1"/>
</dbReference>
<dbReference type="GO" id="GO:0003676">
    <property type="term" value="F:nucleic acid binding"/>
    <property type="evidence" value="ECO:0007669"/>
    <property type="project" value="InterPro"/>
</dbReference>
<dbReference type="CDD" id="cd09279">
    <property type="entry name" value="RNase_HI_like"/>
    <property type="match status" value="1"/>
</dbReference>
<dbReference type="Proteomes" id="UP000233551">
    <property type="component" value="Unassembled WGS sequence"/>
</dbReference>
<dbReference type="EMBL" id="PGOL01003370">
    <property type="protein sequence ID" value="PKI41455.1"/>
    <property type="molecule type" value="Genomic_DNA"/>
</dbReference>
<evidence type="ECO:0000259" key="3">
    <source>
        <dbReference type="Pfam" id="PF17919"/>
    </source>
</evidence>
<gene>
    <name evidence="4" type="ORF">CRG98_038154</name>
</gene>
<dbReference type="InterPro" id="IPR002156">
    <property type="entry name" value="RNaseH_domain"/>
</dbReference>
<protein>
    <submittedName>
        <fullName evidence="4">Uncharacterized protein</fullName>
    </submittedName>
</protein>
<feature type="compositionally biased region" description="Polar residues" evidence="1">
    <location>
        <begin position="222"/>
        <end position="233"/>
    </location>
</feature>
<dbReference type="InterPro" id="IPR012337">
    <property type="entry name" value="RNaseH-like_sf"/>
</dbReference>